<comment type="caution">
    <text evidence="1">The sequence shown here is derived from an EMBL/GenBank/DDBJ whole genome shotgun (WGS) entry which is preliminary data.</text>
</comment>
<protein>
    <recommendedName>
        <fullName evidence="2">Helix-turn-helix type 11 domain-containing protein</fullName>
    </recommendedName>
</protein>
<feature type="non-terminal residue" evidence="1">
    <location>
        <position position="73"/>
    </location>
</feature>
<proteinExistence type="predicted"/>
<accession>X0TZH0</accession>
<gene>
    <name evidence="1" type="ORF">S01H1_24899</name>
</gene>
<evidence type="ECO:0000313" key="1">
    <source>
        <dbReference type="EMBL" id="GAF98689.1"/>
    </source>
</evidence>
<dbReference type="Pfam" id="PF13412">
    <property type="entry name" value="HTH_24"/>
    <property type="match status" value="1"/>
</dbReference>
<dbReference type="InterPro" id="IPR036390">
    <property type="entry name" value="WH_DNA-bd_sf"/>
</dbReference>
<name>X0TZH0_9ZZZZ</name>
<sequence>MNNNPSPHQLTKKILLVLKKQESALSKRQIAKVVGVSPATASKYVDILHAKGLLEIEYHGNIQLVTPLNSLSS</sequence>
<evidence type="ECO:0008006" key="2">
    <source>
        <dbReference type="Google" id="ProtNLM"/>
    </source>
</evidence>
<dbReference type="Gene3D" id="1.10.10.10">
    <property type="entry name" value="Winged helix-like DNA-binding domain superfamily/Winged helix DNA-binding domain"/>
    <property type="match status" value="1"/>
</dbReference>
<reference evidence="1" key="1">
    <citation type="journal article" date="2014" name="Front. Microbiol.">
        <title>High frequency of phylogenetically diverse reductive dehalogenase-homologous genes in deep subseafloor sedimentary metagenomes.</title>
        <authorList>
            <person name="Kawai M."/>
            <person name="Futagami T."/>
            <person name="Toyoda A."/>
            <person name="Takaki Y."/>
            <person name="Nishi S."/>
            <person name="Hori S."/>
            <person name="Arai W."/>
            <person name="Tsubouchi T."/>
            <person name="Morono Y."/>
            <person name="Uchiyama I."/>
            <person name="Ito T."/>
            <person name="Fujiyama A."/>
            <person name="Inagaki F."/>
            <person name="Takami H."/>
        </authorList>
    </citation>
    <scope>NUCLEOTIDE SEQUENCE</scope>
    <source>
        <strain evidence="1">Expedition CK06-06</strain>
    </source>
</reference>
<dbReference type="SUPFAM" id="SSF46785">
    <property type="entry name" value="Winged helix' DNA-binding domain"/>
    <property type="match status" value="1"/>
</dbReference>
<dbReference type="AlphaFoldDB" id="X0TZH0"/>
<dbReference type="EMBL" id="BARS01014996">
    <property type="protein sequence ID" value="GAF98689.1"/>
    <property type="molecule type" value="Genomic_DNA"/>
</dbReference>
<organism evidence="1">
    <name type="scientific">marine sediment metagenome</name>
    <dbReference type="NCBI Taxonomy" id="412755"/>
    <lineage>
        <taxon>unclassified sequences</taxon>
        <taxon>metagenomes</taxon>
        <taxon>ecological metagenomes</taxon>
    </lineage>
</organism>
<dbReference type="InterPro" id="IPR036388">
    <property type="entry name" value="WH-like_DNA-bd_sf"/>
</dbReference>